<keyword evidence="1" id="KW-0472">Membrane</keyword>
<dbReference type="AlphaFoldDB" id="A0A810PWJ6"/>
<evidence type="ECO:0000313" key="3">
    <source>
        <dbReference type="EMBL" id="BCK80569.1"/>
    </source>
</evidence>
<feature type="transmembrane region" description="Helical" evidence="1">
    <location>
        <begin position="266"/>
        <end position="284"/>
    </location>
</feature>
<keyword evidence="1" id="KW-0812">Transmembrane</keyword>
<evidence type="ECO:0000256" key="2">
    <source>
        <dbReference type="SAM" id="SignalP"/>
    </source>
</evidence>
<name>A0A810PWJ6_9FIRM</name>
<feature type="transmembrane region" description="Helical" evidence="1">
    <location>
        <begin position="152"/>
        <end position="177"/>
    </location>
</feature>
<organism evidence="3 4">
    <name type="scientific">Vescimonas coprocola</name>
    <dbReference type="NCBI Taxonomy" id="2714355"/>
    <lineage>
        <taxon>Bacteria</taxon>
        <taxon>Bacillati</taxon>
        <taxon>Bacillota</taxon>
        <taxon>Clostridia</taxon>
        <taxon>Eubacteriales</taxon>
        <taxon>Oscillospiraceae</taxon>
        <taxon>Vescimonas</taxon>
    </lineage>
</organism>
<feature type="transmembrane region" description="Helical" evidence="1">
    <location>
        <begin position="197"/>
        <end position="219"/>
    </location>
</feature>
<dbReference type="InterPro" id="IPR014194">
    <property type="entry name" value="Spore_III_AE"/>
</dbReference>
<protein>
    <recommendedName>
        <fullName evidence="5">Stage III sporulation protein AE</fullName>
    </recommendedName>
</protein>
<dbReference type="Pfam" id="PF09546">
    <property type="entry name" value="Spore_III_AE"/>
    <property type="match status" value="1"/>
</dbReference>
<reference evidence="3" key="1">
    <citation type="submission" date="2020-09" db="EMBL/GenBank/DDBJ databases">
        <title>New species isolated from human feces.</title>
        <authorList>
            <person name="Kitahara M."/>
            <person name="Shigeno Y."/>
            <person name="Shime M."/>
            <person name="Matsumoto Y."/>
            <person name="Nakamura S."/>
            <person name="Motooka D."/>
            <person name="Fukuoka S."/>
            <person name="Nishikawa H."/>
            <person name="Benno Y."/>
        </authorList>
    </citation>
    <scope>NUCLEOTIDE SEQUENCE</scope>
    <source>
        <strain evidence="3">MM50</strain>
    </source>
</reference>
<accession>A0A810PWJ6</accession>
<dbReference type="KEGG" id="vcop:MM50RIKEN_03320"/>
<feature type="signal peptide" evidence="2">
    <location>
        <begin position="1"/>
        <end position="16"/>
    </location>
</feature>
<gene>
    <name evidence="3" type="ORF">MM50RIKEN_03320</name>
</gene>
<evidence type="ECO:0008006" key="5">
    <source>
        <dbReference type="Google" id="ProtNLM"/>
    </source>
</evidence>
<evidence type="ECO:0000256" key="1">
    <source>
        <dbReference type="SAM" id="Phobius"/>
    </source>
</evidence>
<evidence type="ECO:0000313" key="4">
    <source>
        <dbReference type="Proteomes" id="UP000681035"/>
    </source>
</evidence>
<proteinExistence type="predicted"/>
<keyword evidence="4" id="KW-1185">Reference proteome</keyword>
<dbReference type="Proteomes" id="UP000681035">
    <property type="component" value="Chromosome"/>
</dbReference>
<feature type="transmembrane region" description="Helical" evidence="1">
    <location>
        <begin position="93"/>
        <end position="113"/>
    </location>
</feature>
<feature type="chain" id="PRO_5032696125" description="Stage III sporulation protein AE" evidence="2">
    <location>
        <begin position="17"/>
        <end position="346"/>
    </location>
</feature>
<keyword evidence="2" id="KW-0732">Signal</keyword>
<feature type="transmembrane region" description="Helical" evidence="1">
    <location>
        <begin position="62"/>
        <end position="81"/>
    </location>
</feature>
<keyword evidence="1" id="KW-1133">Transmembrane helix</keyword>
<sequence>MWLACLLLLAMVPAWAADLPQEVTDAAPPAAEELEGKDFSGGIAALLEQGTTLLGEALRENLRGAVLILGVVLLCGAADAVLRTPESPMRRFLPMAGAAAIAVLSLGSMKSLLGLGTQTIEELDVFSKALLPTLAAAVAAGGGAVTAGTGQVIAVCFADALITLIRGLLLPMTYFLAAAATADAMLPRHGLGTVAKAASRVVTWLLTGSLVLFTGYLTLSGAVSTSADALTVQVTRSAVGAMPVVGRILSDAAGSVLAGAGVVKNAIGVFGLLGVLAACLGPFVRLGVQYLLYKLTAFLAGMTAAPELAKLIDALGGVFGLMLGMTGSCALLLLISISSAILVVTP</sequence>
<dbReference type="EMBL" id="AP023418">
    <property type="protein sequence ID" value="BCK80569.1"/>
    <property type="molecule type" value="Genomic_DNA"/>
</dbReference>
<feature type="transmembrane region" description="Helical" evidence="1">
    <location>
        <begin position="318"/>
        <end position="344"/>
    </location>
</feature>